<accession>A0A7J6S2N9</accession>
<gene>
    <name evidence="2" type="ORF">FOZ62_005901</name>
</gene>
<evidence type="ECO:0000256" key="1">
    <source>
        <dbReference type="SAM" id="MobiDB-lite"/>
    </source>
</evidence>
<sequence length="281" mass="30639">MIHIPQVYGATPFNSDNDEDPMEADAHGSRKKVRARRSRRADPPTAASHATSGKRKWEMQSPDPPQAKKLMASREDGTCRAVLTNEVWVDEERNEIHAPTCRLQFTEDGAVEYSTETKQESGETSRVVGVTCGEKSYMVADGRIDAILMGEDMYDVGRDDPAGDFNNRAFGLGCLDIFHEIQRTLQPGSREGVHHGQMHSEYAADSKLRPSQRSPEIGQQRGALAGATSGWPASLFAGDEGSKEPVGNDCPARGLGDNVAVSLKVYAQRLGFGLHLATLEV</sequence>
<dbReference type="AlphaFoldDB" id="A0A7J6S2N9"/>
<feature type="region of interest" description="Disordered" evidence="1">
    <location>
        <begin position="1"/>
        <end position="75"/>
    </location>
</feature>
<name>A0A7J6S2N9_PEROL</name>
<reference evidence="2 3" key="1">
    <citation type="submission" date="2020-04" db="EMBL/GenBank/DDBJ databases">
        <title>Perkinsus olseni comparative genomics.</title>
        <authorList>
            <person name="Bogema D.R."/>
        </authorList>
    </citation>
    <scope>NUCLEOTIDE SEQUENCE [LARGE SCALE GENOMIC DNA]</scope>
    <source>
        <strain evidence="2">ATCC PRA-205</strain>
    </source>
</reference>
<comment type="caution">
    <text evidence="2">The sequence shown here is derived from an EMBL/GenBank/DDBJ whole genome shotgun (WGS) entry which is preliminary data.</text>
</comment>
<organism evidence="2 3">
    <name type="scientific">Perkinsus olseni</name>
    <name type="common">Perkinsus atlanticus</name>
    <dbReference type="NCBI Taxonomy" id="32597"/>
    <lineage>
        <taxon>Eukaryota</taxon>
        <taxon>Sar</taxon>
        <taxon>Alveolata</taxon>
        <taxon>Perkinsozoa</taxon>
        <taxon>Perkinsea</taxon>
        <taxon>Perkinsida</taxon>
        <taxon>Perkinsidae</taxon>
        <taxon>Perkinsus</taxon>
    </lineage>
</organism>
<protein>
    <submittedName>
        <fullName evidence="2">Uncharacterized protein</fullName>
    </submittedName>
</protein>
<feature type="region of interest" description="Disordered" evidence="1">
    <location>
        <begin position="189"/>
        <end position="224"/>
    </location>
</feature>
<dbReference type="EMBL" id="JABANM010017790">
    <property type="protein sequence ID" value="KAF4727177.1"/>
    <property type="molecule type" value="Genomic_DNA"/>
</dbReference>
<proteinExistence type="predicted"/>
<evidence type="ECO:0000313" key="3">
    <source>
        <dbReference type="Proteomes" id="UP000574390"/>
    </source>
</evidence>
<feature type="compositionally biased region" description="Basic residues" evidence="1">
    <location>
        <begin position="29"/>
        <end position="39"/>
    </location>
</feature>
<evidence type="ECO:0000313" key="2">
    <source>
        <dbReference type="EMBL" id="KAF4727177.1"/>
    </source>
</evidence>
<dbReference type="Proteomes" id="UP000574390">
    <property type="component" value="Unassembled WGS sequence"/>
</dbReference>